<accession>A0ABD5XRL4</accession>
<reference evidence="2" key="3">
    <citation type="submission" date="2024-09" db="EMBL/GenBank/DDBJ databases">
        <authorList>
            <person name="Sun Q."/>
        </authorList>
    </citation>
    <scope>NUCLEOTIDE SEQUENCE</scope>
    <source>
        <strain evidence="2">NBRC 112578</strain>
    </source>
</reference>
<feature type="region of interest" description="Disordered" evidence="1">
    <location>
        <begin position="77"/>
        <end position="102"/>
    </location>
</feature>
<evidence type="ECO:0000256" key="1">
    <source>
        <dbReference type="SAM" id="MobiDB-lite"/>
    </source>
</evidence>
<evidence type="ECO:0000313" key="2">
    <source>
        <dbReference type="EMBL" id="MFC7137808.1"/>
    </source>
</evidence>
<evidence type="ECO:0000313" key="4">
    <source>
        <dbReference type="Proteomes" id="UP001596368"/>
    </source>
</evidence>
<evidence type="ECO:0008006" key="5">
    <source>
        <dbReference type="Google" id="ProtNLM"/>
    </source>
</evidence>
<dbReference type="Proteomes" id="UP001596368">
    <property type="component" value="Unassembled WGS sequence"/>
</dbReference>
<evidence type="ECO:0000313" key="3">
    <source>
        <dbReference type="EMBL" id="MFC7138168.1"/>
    </source>
</evidence>
<protein>
    <recommendedName>
        <fullName evidence="5">ATP-grasp domain-containing protein</fullName>
    </recommendedName>
</protein>
<sequence>MKDDATGEYKLLEINPRFWASLPSDIHAGADIPYHYWLHATGRTDEIDPSFEPGVMSHRLRGLVSHVYSVAFEEYPWSRSRRSRGRCGKSRGTSTDTRTSIS</sequence>
<dbReference type="EMBL" id="JBHSZG010000008">
    <property type="protein sequence ID" value="MFC7137808.1"/>
    <property type="molecule type" value="Genomic_DNA"/>
</dbReference>
<reference evidence="2" key="1">
    <citation type="journal article" date="2014" name="Int. J. Syst. Evol. Microbiol.">
        <title>Complete genome sequence of Corynebacterium casei LMG S-19264T (=DSM 44701T), isolated from a smear-ripened cheese.</title>
        <authorList>
            <consortium name="US DOE Joint Genome Institute (JGI-PGF)"/>
            <person name="Walter F."/>
            <person name="Albersmeier A."/>
            <person name="Kalinowski J."/>
            <person name="Ruckert C."/>
        </authorList>
    </citation>
    <scope>NUCLEOTIDE SEQUENCE [LARGE SCALE GENOMIC DNA]</scope>
    <source>
        <strain evidence="2">NBRC 112578</strain>
    </source>
</reference>
<dbReference type="EMBL" id="JBHSZG010000008">
    <property type="protein sequence ID" value="MFC7138168.1"/>
    <property type="molecule type" value="Genomic_DNA"/>
</dbReference>
<keyword evidence="4" id="KW-1185">Reference proteome</keyword>
<gene>
    <name evidence="2" type="ORF">ACFQRB_17930</name>
    <name evidence="3" type="ORF">ACFQRB_20210</name>
</gene>
<dbReference type="Gene3D" id="3.30.470.20">
    <property type="entry name" value="ATP-grasp fold, B domain"/>
    <property type="match status" value="1"/>
</dbReference>
<reference evidence="4" key="2">
    <citation type="journal article" date="2019" name="Int. J. Syst. Evol. Microbiol.">
        <title>The Global Catalogue of Microorganisms (GCM) 10K type strain sequencing project: providing services to taxonomists for standard genome sequencing and annotation.</title>
        <authorList>
            <consortium name="The Broad Institute Genomics Platform"/>
            <consortium name="The Broad Institute Genome Sequencing Center for Infectious Disease"/>
            <person name="Wu L."/>
            <person name="Ma J."/>
        </authorList>
    </citation>
    <scope>NUCLEOTIDE SEQUENCE [LARGE SCALE GENOMIC DNA]</scope>
    <source>
        <strain evidence="4">DT92</strain>
    </source>
</reference>
<feature type="compositionally biased region" description="Basic residues" evidence="1">
    <location>
        <begin position="79"/>
        <end position="89"/>
    </location>
</feature>
<name>A0ABD5XRL4_9EURY</name>
<proteinExistence type="predicted"/>
<dbReference type="AlphaFoldDB" id="A0ABD5XRL4"/>
<comment type="caution">
    <text evidence="2">The sequence shown here is derived from an EMBL/GenBank/DDBJ whole genome shotgun (WGS) entry which is preliminary data.</text>
</comment>
<organism evidence="2 4">
    <name type="scientific">Halobaculum litoreum</name>
    <dbReference type="NCBI Taxonomy" id="3031998"/>
    <lineage>
        <taxon>Archaea</taxon>
        <taxon>Methanobacteriati</taxon>
        <taxon>Methanobacteriota</taxon>
        <taxon>Stenosarchaea group</taxon>
        <taxon>Halobacteria</taxon>
        <taxon>Halobacteriales</taxon>
        <taxon>Haloferacaceae</taxon>
        <taxon>Halobaculum</taxon>
    </lineage>
</organism>